<dbReference type="Proteomes" id="UP000198620">
    <property type="component" value="Unassembled WGS sequence"/>
</dbReference>
<keyword evidence="5" id="KW-1185">Reference proteome</keyword>
<evidence type="ECO:0000256" key="3">
    <source>
        <dbReference type="SAM" id="MobiDB-lite"/>
    </source>
</evidence>
<dbReference type="InterPro" id="IPR005702">
    <property type="entry name" value="Wzc-like_C"/>
</dbReference>
<reference evidence="4 5" key="1">
    <citation type="submission" date="2016-10" db="EMBL/GenBank/DDBJ databases">
        <authorList>
            <person name="de Groot N.N."/>
        </authorList>
    </citation>
    <scope>NUCLEOTIDE SEQUENCE [LARGE SCALE GENOMIC DNA]</scope>
    <source>
        <strain evidence="4 5">Nv1</strain>
    </source>
</reference>
<sequence>MTPVSSSIPTLKRNQTKGPGETPIHGKTHAVGSDSLIGDILIEAGRLSADNAERVSRLQVDRGKRFGDTAVDLGLLTEDDIRFALSRQFDNLYLPANDTSLSHQLVAAYKPLSPVVERLRTLRSQLMLRWFNAETRHNALAIMSPGVREGRSFIAANLSIVFSQLGERTLLVDANLRRPCQHELFKLGNNAGLSSMLAGRIGNEVIARVPSLAGLFVLPAGPVPPNPQELLGRAGFAELLQSLIRDFDIVIMDTPAANEYAEAQTIAMGAAAALVLARKNHSTLPEIIKLTRSLQETRANLVGSVLNDF</sequence>
<keyword evidence="1" id="KW-0547">Nucleotide-binding</keyword>
<dbReference type="GO" id="GO:0004713">
    <property type="term" value="F:protein tyrosine kinase activity"/>
    <property type="evidence" value="ECO:0007669"/>
    <property type="project" value="TreeGrafter"/>
</dbReference>
<protein>
    <submittedName>
        <fullName evidence="4">Chain length determinant protein tyrosine kinase EpsG</fullName>
    </submittedName>
</protein>
<proteinExistence type="predicted"/>
<evidence type="ECO:0000313" key="5">
    <source>
        <dbReference type="Proteomes" id="UP000198620"/>
    </source>
</evidence>
<feature type="region of interest" description="Disordered" evidence="3">
    <location>
        <begin position="1"/>
        <end position="29"/>
    </location>
</feature>
<organism evidence="4 5">
    <name type="scientific">Nitrosovibrio tenuis</name>
    <dbReference type="NCBI Taxonomy" id="1233"/>
    <lineage>
        <taxon>Bacteria</taxon>
        <taxon>Pseudomonadati</taxon>
        <taxon>Pseudomonadota</taxon>
        <taxon>Betaproteobacteria</taxon>
        <taxon>Nitrosomonadales</taxon>
        <taxon>Nitrosomonadaceae</taxon>
        <taxon>Nitrosovibrio</taxon>
    </lineage>
</organism>
<dbReference type="Gene3D" id="1.10.40.70">
    <property type="match status" value="1"/>
</dbReference>
<evidence type="ECO:0000256" key="2">
    <source>
        <dbReference type="ARBA" id="ARBA00022840"/>
    </source>
</evidence>
<dbReference type="GO" id="GO:0005886">
    <property type="term" value="C:plasma membrane"/>
    <property type="evidence" value="ECO:0007669"/>
    <property type="project" value="TreeGrafter"/>
</dbReference>
<dbReference type="STRING" id="1233.SAMN05216387_1016"/>
<evidence type="ECO:0000313" key="4">
    <source>
        <dbReference type="EMBL" id="SEK26129.1"/>
    </source>
</evidence>
<dbReference type="InterPro" id="IPR017479">
    <property type="entry name" value="Tyr_kinase_chain_length_EpsG"/>
</dbReference>
<feature type="compositionally biased region" description="Polar residues" evidence="3">
    <location>
        <begin position="1"/>
        <end position="17"/>
    </location>
</feature>
<dbReference type="InterPro" id="IPR027417">
    <property type="entry name" value="P-loop_NTPase"/>
</dbReference>
<dbReference type="NCBIfam" id="TIGR01007">
    <property type="entry name" value="eps_fam"/>
    <property type="match status" value="1"/>
</dbReference>
<dbReference type="AlphaFoldDB" id="A0A1H7FJG7"/>
<dbReference type="PANTHER" id="PTHR32309:SF13">
    <property type="entry name" value="FERRIC ENTEROBACTIN TRANSPORT PROTEIN FEPE"/>
    <property type="match status" value="1"/>
</dbReference>
<keyword evidence="4" id="KW-0808">Transferase</keyword>
<dbReference type="NCBIfam" id="TIGR03029">
    <property type="entry name" value="EpsG"/>
    <property type="match status" value="1"/>
</dbReference>
<gene>
    <name evidence="4" type="ORF">SAMN05216387_1016</name>
</gene>
<evidence type="ECO:0000256" key="1">
    <source>
        <dbReference type="ARBA" id="ARBA00022741"/>
    </source>
</evidence>
<dbReference type="Gene3D" id="3.40.50.300">
    <property type="entry name" value="P-loop containing nucleotide triphosphate hydrolases"/>
    <property type="match status" value="1"/>
</dbReference>
<dbReference type="EMBL" id="FOBH01000001">
    <property type="protein sequence ID" value="SEK26129.1"/>
    <property type="molecule type" value="Genomic_DNA"/>
</dbReference>
<dbReference type="InterPro" id="IPR050445">
    <property type="entry name" value="Bact_polysacc_biosynth/exp"/>
</dbReference>
<dbReference type="CDD" id="cd05387">
    <property type="entry name" value="BY-kinase"/>
    <property type="match status" value="1"/>
</dbReference>
<keyword evidence="2" id="KW-0067">ATP-binding</keyword>
<name>A0A1H7FJG7_9PROT</name>
<dbReference type="SUPFAM" id="SSF160246">
    <property type="entry name" value="EspE N-terminal domain-like"/>
    <property type="match status" value="1"/>
</dbReference>
<dbReference type="OrthoDB" id="9808257at2"/>
<dbReference type="SUPFAM" id="SSF52540">
    <property type="entry name" value="P-loop containing nucleoside triphosphate hydrolases"/>
    <property type="match status" value="1"/>
</dbReference>
<dbReference type="GO" id="GO:0005524">
    <property type="term" value="F:ATP binding"/>
    <property type="evidence" value="ECO:0007669"/>
    <property type="project" value="UniProtKB-KW"/>
</dbReference>
<accession>A0A1H7FJG7</accession>
<dbReference type="PANTHER" id="PTHR32309">
    <property type="entry name" value="TYROSINE-PROTEIN KINASE"/>
    <property type="match status" value="1"/>
</dbReference>
<dbReference type="RefSeq" id="WP_090825532.1">
    <property type="nucleotide sequence ID" value="NZ_FOBH01000001.1"/>
</dbReference>
<dbReference type="InterPro" id="IPR037257">
    <property type="entry name" value="T2SS_E_N_sf"/>
</dbReference>
<keyword evidence="4" id="KW-0418">Kinase</keyword>